<dbReference type="SUPFAM" id="SSF74653">
    <property type="entry name" value="TolA/TonB C-terminal domain"/>
    <property type="match status" value="1"/>
</dbReference>
<dbReference type="PANTHER" id="PTHR34978">
    <property type="entry name" value="POSSIBLE SENSOR-TRANSDUCER PROTEIN BLAR"/>
    <property type="match status" value="1"/>
</dbReference>
<dbReference type="EMBL" id="CP071795">
    <property type="protein sequence ID" value="QTD38625.1"/>
    <property type="molecule type" value="Genomic_DNA"/>
</dbReference>
<evidence type="ECO:0000313" key="4">
    <source>
        <dbReference type="EMBL" id="QTD38625.1"/>
    </source>
</evidence>
<evidence type="ECO:0000313" key="5">
    <source>
        <dbReference type="Proteomes" id="UP000663935"/>
    </source>
</evidence>
<evidence type="ECO:0000259" key="3">
    <source>
        <dbReference type="Pfam" id="PF05569"/>
    </source>
</evidence>
<dbReference type="InterPro" id="IPR037682">
    <property type="entry name" value="TonB_C"/>
</dbReference>
<accession>A0ABX7SZB5</accession>
<evidence type="ECO:0000256" key="1">
    <source>
        <dbReference type="SAM" id="Phobius"/>
    </source>
</evidence>
<dbReference type="Pfam" id="PF03544">
    <property type="entry name" value="TonB_C"/>
    <property type="match status" value="1"/>
</dbReference>
<dbReference type="CDD" id="cd07341">
    <property type="entry name" value="M56_BlaR1_MecR1_like"/>
    <property type="match status" value="1"/>
</dbReference>
<organism evidence="4 5">
    <name type="scientific">Polaribacter batillariae</name>
    <dbReference type="NCBI Taxonomy" id="2808900"/>
    <lineage>
        <taxon>Bacteria</taxon>
        <taxon>Pseudomonadati</taxon>
        <taxon>Bacteroidota</taxon>
        <taxon>Flavobacteriia</taxon>
        <taxon>Flavobacteriales</taxon>
        <taxon>Flavobacteriaceae</taxon>
    </lineage>
</organism>
<dbReference type="Gene3D" id="3.30.1150.10">
    <property type="match status" value="1"/>
</dbReference>
<dbReference type="Pfam" id="PF05569">
    <property type="entry name" value="Peptidase_M56"/>
    <property type="match status" value="1"/>
</dbReference>
<name>A0ABX7SZB5_9FLAO</name>
<reference evidence="4 5" key="1">
    <citation type="submission" date="2021-03" db="EMBL/GenBank/DDBJ databases">
        <title>Complete genome of Polaribacter_sp.G4M1.</title>
        <authorList>
            <person name="Jeong S.W."/>
            <person name="Bae J.W."/>
        </authorList>
    </citation>
    <scope>NUCLEOTIDE SEQUENCE [LARGE SCALE GENOMIC DNA]</scope>
    <source>
        <strain evidence="4 5">G4M1</strain>
    </source>
</reference>
<sequence length="451" mass="52885">MALYDFILSKETFFVKNRWYLLSTPILSFLLPLVKIPTFKKAVPQEFIIYLPEIVLSPQKVIQEASWYQSINYIDVFLGIGFIVFSIFFIAKLLQIIHLIKTHKLIKKEGFTLVIIANKTKAFSFFNYIFLGEEIPETQRPQIIAHELVHSKQKHSLDLLFFEFLKIAMWFNPIIFLYQKRIRLLHEYISDEVATKLLPKENYINHLLSNFFQVENIAFINQFYKQTFIKKRIIMITKKQSNKINQLKYLLLIPVLISMLFYTSCSDSPEIIENETLENLSSDLEVERLLRENQLLKDSLIKIKKQVEIRSNLKRFSKNNMLENYKNFTNKEEISFMKIDKAPTFPGCESGDKNCFSKMVQKHFSKNFDAKLPNQLNLSSGRKRIFIMFKIDKDGNVVEVKARAPHEKIKEEVLRVMQSLPKMIPGEQDGKPVAVKYSIPFVIAVEGNNKN</sequence>
<dbReference type="PANTHER" id="PTHR34978:SF3">
    <property type="entry name" value="SLR0241 PROTEIN"/>
    <property type="match status" value="1"/>
</dbReference>
<dbReference type="InterPro" id="IPR052173">
    <property type="entry name" value="Beta-lactam_resp_regulator"/>
</dbReference>
<proteinExistence type="predicted"/>
<dbReference type="Proteomes" id="UP000663935">
    <property type="component" value="Chromosome"/>
</dbReference>
<evidence type="ECO:0000259" key="2">
    <source>
        <dbReference type="Pfam" id="PF03544"/>
    </source>
</evidence>
<keyword evidence="1" id="KW-0812">Transmembrane</keyword>
<protein>
    <submittedName>
        <fullName evidence="4">Energy transducer TonB</fullName>
    </submittedName>
</protein>
<gene>
    <name evidence="4" type="ORF">JL193_04935</name>
</gene>
<keyword evidence="5" id="KW-1185">Reference proteome</keyword>
<feature type="domain" description="TonB C-terminal" evidence="2">
    <location>
        <begin position="386"/>
        <end position="441"/>
    </location>
</feature>
<keyword evidence="1" id="KW-1133">Transmembrane helix</keyword>
<keyword evidence="1" id="KW-0472">Membrane</keyword>
<dbReference type="InterPro" id="IPR008756">
    <property type="entry name" value="Peptidase_M56"/>
</dbReference>
<feature type="transmembrane region" description="Helical" evidence="1">
    <location>
        <begin position="76"/>
        <end position="99"/>
    </location>
</feature>
<feature type="domain" description="Peptidase M56" evidence="3">
    <location>
        <begin position="138"/>
        <end position="236"/>
    </location>
</feature>